<dbReference type="SMART" id="SM00175">
    <property type="entry name" value="RAB"/>
    <property type="match status" value="1"/>
</dbReference>
<dbReference type="SMART" id="SM00173">
    <property type="entry name" value="RAS"/>
    <property type="match status" value="1"/>
</dbReference>
<gene>
    <name evidence="3" type="ORF">NIES267_13790</name>
</gene>
<dbReference type="OrthoDB" id="7957980at2"/>
<reference evidence="3 4" key="1">
    <citation type="submission" date="2017-06" db="EMBL/GenBank/DDBJ databases">
        <title>Genome sequencing of cyanobaciteial culture collection at National Institute for Environmental Studies (NIES).</title>
        <authorList>
            <person name="Hirose Y."/>
            <person name="Shimura Y."/>
            <person name="Fujisawa T."/>
            <person name="Nakamura Y."/>
            <person name="Kawachi M."/>
        </authorList>
    </citation>
    <scope>NUCLEOTIDE SEQUENCE [LARGE SCALE GENOMIC DNA]</scope>
    <source>
        <strain evidence="3 4">NIES-267</strain>
    </source>
</reference>
<dbReference type="AlphaFoldDB" id="A0A1Z4LKY3"/>
<dbReference type="GO" id="GO:0003924">
    <property type="term" value="F:GTPase activity"/>
    <property type="evidence" value="ECO:0007669"/>
    <property type="project" value="InterPro"/>
</dbReference>
<organism evidence="3 4">
    <name type="scientific">Calothrix parasitica NIES-267</name>
    <dbReference type="NCBI Taxonomy" id="1973488"/>
    <lineage>
        <taxon>Bacteria</taxon>
        <taxon>Bacillati</taxon>
        <taxon>Cyanobacteriota</taxon>
        <taxon>Cyanophyceae</taxon>
        <taxon>Nostocales</taxon>
        <taxon>Calotrichaceae</taxon>
        <taxon>Calothrix</taxon>
    </lineage>
</organism>
<keyword evidence="1" id="KW-0547">Nucleotide-binding</keyword>
<dbReference type="InterPro" id="IPR050227">
    <property type="entry name" value="Rab"/>
</dbReference>
<dbReference type="NCBIfam" id="TIGR00231">
    <property type="entry name" value="small_GTP"/>
    <property type="match status" value="1"/>
</dbReference>
<accession>A0A1Z4LKY3</accession>
<dbReference type="Gene3D" id="3.40.50.300">
    <property type="entry name" value="P-loop containing nucleotide triphosphate hydrolases"/>
    <property type="match status" value="1"/>
</dbReference>
<dbReference type="SMART" id="SM00174">
    <property type="entry name" value="RHO"/>
    <property type="match status" value="1"/>
</dbReference>
<dbReference type="PANTHER" id="PTHR47977">
    <property type="entry name" value="RAS-RELATED PROTEIN RAB"/>
    <property type="match status" value="1"/>
</dbReference>
<dbReference type="GO" id="GO:0005525">
    <property type="term" value="F:GTP binding"/>
    <property type="evidence" value="ECO:0007669"/>
    <property type="project" value="UniProtKB-KW"/>
</dbReference>
<dbReference type="PROSITE" id="PS51421">
    <property type="entry name" value="RAS"/>
    <property type="match status" value="1"/>
</dbReference>
<dbReference type="SUPFAM" id="SSF52540">
    <property type="entry name" value="P-loop containing nucleoside triphosphate hydrolases"/>
    <property type="match status" value="1"/>
</dbReference>
<sequence length="165" mass="18706">MLQKKICMVGAFATGKTSLVAKFVYSIFSEKYQTTVGVKIDRKTVKVKEQELNLILWDLYGEDEFQKLRTSYLRGSSAFLLVVDGTRKSTLQTALELQQRVEGSIGKVPFILVLNKWDLQDEWELDSESIEAIESKGWIVIKTSAKTGLNVEEIFYTLATKILEG</sequence>
<dbReference type="CDD" id="cd00154">
    <property type="entry name" value="Rab"/>
    <property type="match status" value="1"/>
</dbReference>
<keyword evidence="2" id="KW-0342">GTP-binding</keyword>
<evidence type="ECO:0000313" key="3">
    <source>
        <dbReference type="EMBL" id="BAY81901.1"/>
    </source>
</evidence>
<dbReference type="PRINTS" id="PR00449">
    <property type="entry name" value="RASTRNSFRMNG"/>
</dbReference>
<name>A0A1Z4LKY3_9CYAN</name>
<dbReference type="PROSITE" id="PS51419">
    <property type="entry name" value="RAB"/>
    <property type="match status" value="1"/>
</dbReference>
<proteinExistence type="predicted"/>
<evidence type="ECO:0000313" key="4">
    <source>
        <dbReference type="Proteomes" id="UP000218418"/>
    </source>
</evidence>
<dbReference type="Proteomes" id="UP000218418">
    <property type="component" value="Chromosome"/>
</dbReference>
<protein>
    <submittedName>
        <fullName evidence="3">Small GTP-binding protein domain-containing protein</fullName>
    </submittedName>
</protein>
<dbReference type="EMBL" id="AP018227">
    <property type="protein sequence ID" value="BAY81901.1"/>
    <property type="molecule type" value="Genomic_DNA"/>
</dbReference>
<dbReference type="Pfam" id="PF00071">
    <property type="entry name" value="Ras"/>
    <property type="match status" value="1"/>
</dbReference>
<evidence type="ECO:0000256" key="1">
    <source>
        <dbReference type="ARBA" id="ARBA00022741"/>
    </source>
</evidence>
<evidence type="ECO:0000256" key="2">
    <source>
        <dbReference type="ARBA" id="ARBA00023134"/>
    </source>
</evidence>
<keyword evidence="4" id="KW-1185">Reference proteome</keyword>
<dbReference type="InterPro" id="IPR027417">
    <property type="entry name" value="P-loop_NTPase"/>
</dbReference>
<dbReference type="InterPro" id="IPR001806">
    <property type="entry name" value="Small_GTPase"/>
</dbReference>
<dbReference type="InterPro" id="IPR005225">
    <property type="entry name" value="Small_GTP-bd"/>
</dbReference>